<comment type="subunit">
    <text evidence="5">Homodimer.</text>
</comment>
<dbReference type="EC" id="2.4.2.22" evidence="5 6"/>
<evidence type="ECO:0000313" key="9">
    <source>
        <dbReference type="Proteomes" id="UP000469424"/>
    </source>
</evidence>
<evidence type="ECO:0000256" key="2">
    <source>
        <dbReference type="ARBA" id="ARBA00022676"/>
    </source>
</evidence>
<evidence type="ECO:0000256" key="5">
    <source>
        <dbReference type="HAMAP-Rule" id="MF_01184"/>
    </source>
</evidence>
<dbReference type="GO" id="GO:0006166">
    <property type="term" value="P:purine ribonucleoside salvage"/>
    <property type="evidence" value="ECO:0007669"/>
    <property type="project" value="UniProtKB-KW"/>
</dbReference>
<dbReference type="EMBL" id="VUNA01000005">
    <property type="protein sequence ID" value="MST70440.1"/>
    <property type="molecule type" value="Genomic_DNA"/>
</dbReference>
<dbReference type="UniPathway" id="UPA00602">
    <property type="reaction ID" value="UER00658"/>
</dbReference>
<feature type="binding site" evidence="5">
    <location>
        <position position="27"/>
    </location>
    <ligand>
        <name>xanthine</name>
        <dbReference type="ChEBI" id="CHEBI:17712"/>
    </ligand>
</feature>
<protein>
    <recommendedName>
        <fullName evidence="5 6">Xanthine phosphoribosyltransferase</fullName>
        <shortName evidence="5">XPRTase</shortName>
        <ecNumber evidence="5 6">2.4.2.22</ecNumber>
    </recommendedName>
</protein>
<dbReference type="GO" id="GO:0005737">
    <property type="term" value="C:cytoplasm"/>
    <property type="evidence" value="ECO:0007669"/>
    <property type="project" value="UniProtKB-SubCell"/>
</dbReference>
<feature type="domain" description="Phosphoribosyltransferase" evidence="7">
    <location>
        <begin position="23"/>
        <end position="156"/>
    </location>
</feature>
<keyword evidence="2 5" id="KW-0328">Glycosyltransferase</keyword>
<keyword evidence="1 5" id="KW-0963">Cytoplasm</keyword>
<dbReference type="AlphaFoldDB" id="A0A6N7X4L5"/>
<keyword evidence="3 5" id="KW-0808">Transferase</keyword>
<dbReference type="InterPro" id="IPR050118">
    <property type="entry name" value="Pur/Pyrimidine_PRTase"/>
</dbReference>
<keyword evidence="4 5" id="KW-0660">Purine salvage</keyword>
<dbReference type="PANTHER" id="PTHR43864:SF1">
    <property type="entry name" value="XANTHINE PHOSPHORIBOSYLTRANSFERASE"/>
    <property type="match status" value="1"/>
</dbReference>
<evidence type="ECO:0000256" key="3">
    <source>
        <dbReference type="ARBA" id="ARBA00022679"/>
    </source>
</evidence>
<comment type="subcellular location">
    <subcellularLocation>
        <location evidence="5">Cytoplasm</location>
    </subcellularLocation>
</comment>
<dbReference type="CDD" id="cd06223">
    <property type="entry name" value="PRTases_typeI"/>
    <property type="match status" value="1"/>
</dbReference>
<evidence type="ECO:0000313" key="8">
    <source>
        <dbReference type="EMBL" id="MST70440.1"/>
    </source>
</evidence>
<dbReference type="GO" id="GO:0046110">
    <property type="term" value="P:xanthine metabolic process"/>
    <property type="evidence" value="ECO:0007669"/>
    <property type="project" value="UniProtKB-UniRule"/>
</dbReference>
<dbReference type="InterPro" id="IPR029057">
    <property type="entry name" value="PRTase-like"/>
</dbReference>
<dbReference type="Pfam" id="PF00156">
    <property type="entry name" value="Pribosyltran"/>
    <property type="match status" value="1"/>
</dbReference>
<comment type="function">
    <text evidence="5">Converts the preformed base xanthine, a product of nucleic acid breakdown, to xanthosine 5'-monophosphate (XMP), so it can be reused for RNA or DNA synthesis.</text>
</comment>
<evidence type="ECO:0000256" key="6">
    <source>
        <dbReference type="NCBIfam" id="TIGR01744"/>
    </source>
</evidence>
<comment type="catalytic activity">
    <reaction evidence="5">
        <text>XMP + diphosphate = xanthine + 5-phospho-alpha-D-ribose 1-diphosphate</text>
        <dbReference type="Rhea" id="RHEA:10800"/>
        <dbReference type="ChEBI" id="CHEBI:17712"/>
        <dbReference type="ChEBI" id="CHEBI:33019"/>
        <dbReference type="ChEBI" id="CHEBI:57464"/>
        <dbReference type="ChEBI" id="CHEBI:58017"/>
        <dbReference type="EC" id="2.4.2.22"/>
    </reaction>
</comment>
<feature type="binding site" evidence="5">
    <location>
        <position position="156"/>
    </location>
    <ligand>
        <name>xanthine</name>
        <dbReference type="ChEBI" id="CHEBI:17712"/>
    </ligand>
</feature>
<evidence type="ECO:0000256" key="4">
    <source>
        <dbReference type="ARBA" id="ARBA00022726"/>
    </source>
</evidence>
<gene>
    <name evidence="5" type="primary">xpt</name>
    <name evidence="8" type="ORF">FYJ65_03650</name>
</gene>
<comment type="caution">
    <text evidence="8">The sequence shown here is derived from an EMBL/GenBank/DDBJ whole genome shotgun (WGS) entry which is preliminary data.</text>
</comment>
<dbReference type="InterPro" id="IPR000836">
    <property type="entry name" value="PRTase_dom"/>
</dbReference>
<dbReference type="NCBIfam" id="TIGR01744">
    <property type="entry name" value="XPRTase"/>
    <property type="match status" value="1"/>
</dbReference>
<evidence type="ECO:0000256" key="1">
    <source>
        <dbReference type="ARBA" id="ARBA00022490"/>
    </source>
</evidence>
<comment type="pathway">
    <text evidence="5">Purine metabolism; XMP biosynthesis via salvage pathway; XMP from xanthine: step 1/1.</text>
</comment>
<accession>A0A6N7X4L5</accession>
<dbReference type="Gene3D" id="3.40.50.2020">
    <property type="match status" value="1"/>
</dbReference>
<dbReference type="InterPro" id="IPR010079">
    <property type="entry name" value="Xanthine_PRibTrfase"/>
</dbReference>
<dbReference type="GO" id="GO:0000310">
    <property type="term" value="F:xanthine phosphoribosyltransferase activity"/>
    <property type="evidence" value="ECO:0007669"/>
    <property type="project" value="UniProtKB-UniRule"/>
</dbReference>
<evidence type="ECO:0000259" key="7">
    <source>
        <dbReference type="Pfam" id="PF00156"/>
    </source>
</evidence>
<dbReference type="RefSeq" id="WP_154554004.1">
    <property type="nucleotide sequence ID" value="NZ_JAQXUZ010000027.1"/>
</dbReference>
<feature type="binding site" evidence="5">
    <location>
        <begin position="128"/>
        <end position="132"/>
    </location>
    <ligand>
        <name>5-phospho-alpha-D-ribose 1-diphosphate</name>
        <dbReference type="ChEBI" id="CHEBI:58017"/>
    </ligand>
</feature>
<proteinExistence type="inferred from homology"/>
<dbReference type="PANTHER" id="PTHR43864">
    <property type="entry name" value="HYPOXANTHINE/GUANINE PHOSPHORIBOSYLTRANSFERASE"/>
    <property type="match status" value="1"/>
</dbReference>
<dbReference type="HAMAP" id="MF_01184">
    <property type="entry name" value="XPRTase"/>
    <property type="match status" value="1"/>
</dbReference>
<dbReference type="GO" id="GO:0032265">
    <property type="term" value="P:XMP salvage"/>
    <property type="evidence" value="ECO:0007669"/>
    <property type="project" value="UniProtKB-UniRule"/>
</dbReference>
<organism evidence="8 9">
    <name type="scientific">Mogibacterium kristiansenii</name>
    <dbReference type="NCBI Taxonomy" id="2606708"/>
    <lineage>
        <taxon>Bacteria</taxon>
        <taxon>Bacillati</taxon>
        <taxon>Bacillota</taxon>
        <taxon>Clostridia</taxon>
        <taxon>Peptostreptococcales</taxon>
        <taxon>Anaerovoracaceae</taxon>
        <taxon>Mogibacterium</taxon>
    </lineage>
</organism>
<feature type="binding site" evidence="5">
    <location>
        <position position="20"/>
    </location>
    <ligand>
        <name>xanthine</name>
        <dbReference type="ChEBI" id="CHEBI:17712"/>
    </ligand>
</feature>
<dbReference type="Proteomes" id="UP000469424">
    <property type="component" value="Unassembled WGS sequence"/>
</dbReference>
<dbReference type="NCBIfam" id="NF006671">
    <property type="entry name" value="PRK09219.1"/>
    <property type="match status" value="1"/>
</dbReference>
<sequence>MEFMEERIRRDGRVAPGEILKVDTFLNHQIDVSLIRQIAKALKEHFGNREITKVVTIEASGIAIASITAEELGVPMVFAKKSKSRNLNSDTYKSRVYSYTHDRYYDIVVNENALNDNDKVLLVDDFLANGQAMQGLLDICRQAGADVAGIGICIEKSFQPGGKALREEGYDVLSMAKIKSLENGTVEFEQ</sequence>
<comment type="similarity">
    <text evidence="5">Belongs to the purine/pyrimidine phosphoribosyltransferase family. Xpt subfamily.</text>
</comment>
<name>A0A6N7X4L5_9FIRM</name>
<dbReference type="SUPFAM" id="SSF53271">
    <property type="entry name" value="PRTase-like"/>
    <property type="match status" value="1"/>
</dbReference>
<keyword evidence="9" id="KW-1185">Reference proteome</keyword>
<reference evidence="8 9" key="1">
    <citation type="submission" date="2019-08" db="EMBL/GenBank/DDBJ databases">
        <title>In-depth cultivation of the pig gut microbiome towards novel bacterial diversity and tailored functional studies.</title>
        <authorList>
            <person name="Wylensek D."/>
            <person name="Hitch T.C.A."/>
            <person name="Clavel T."/>
        </authorList>
    </citation>
    <scope>NUCLEOTIDE SEQUENCE [LARGE SCALE GENOMIC DNA]</scope>
    <source>
        <strain evidence="8 9">WCA-MUC-591-APC-4B</strain>
    </source>
</reference>